<accession>A0A839SRV6</accession>
<organism evidence="7 8">
    <name type="scientific">Limibacillus halophilus</name>
    <dbReference type="NCBI Taxonomy" id="1579333"/>
    <lineage>
        <taxon>Bacteria</taxon>
        <taxon>Pseudomonadati</taxon>
        <taxon>Pseudomonadota</taxon>
        <taxon>Alphaproteobacteria</taxon>
        <taxon>Rhodospirillales</taxon>
        <taxon>Rhodovibrionaceae</taxon>
        <taxon>Limibacillus</taxon>
    </lineage>
</organism>
<dbReference type="Proteomes" id="UP000581135">
    <property type="component" value="Unassembled WGS sequence"/>
</dbReference>
<comment type="similarity">
    <text evidence="2">Belongs to the ACC deaminase/D-cysteine desulfhydrase family.</text>
</comment>
<feature type="domain" description="Tryptophan synthase beta chain-like PALP" evidence="6">
    <location>
        <begin position="20"/>
        <end position="330"/>
    </location>
</feature>
<sequence length="346" mass="37191">MGNKKRATLIDRLERLPRVRLGQLPTPLERLDRLSNETGGAEIWVKRDDCTGLAFGGNKVRQLEYYLGQARKAEADSVLITGAVQSNFVRSCAAAAAKMGLECHIQLEERVPRDDEFYRQSGNVLLDRLLGAQIYSYANGEDEAGADRRLGEIASDLRAAGKRPYIVPLSPGHPPFGALGYVAAAAELAAQLADQGLAPQEIIVASGSGATHAGLLFGIRALDLDIVVTGICVRRDATAQRQRIESRCQEIADLLQMDNPVRNHDLLLDDSYLAPGYGKLNAASKAALLATARSEGLLLDPVYTAKPMAACLDRAAAAQAGCKIIFIHTGGTPALFGYHADLQTLF</sequence>
<dbReference type="PIRSF" id="PIRSF006278">
    <property type="entry name" value="ACCD_DCysDesulf"/>
    <property type="match status" value="1"/>
</dbReference>
<dbReference type="SUPFAM" id="SSF53686">
    <property type="entry name" value="Tryptophan synthase beta subunit-like PLP-dependent enzymes"/>
    <property type="match status" value="1"/>
</dbReference>
<comment type="caution">
    <text evidence="7">The sequence shown here is derived from an EMBL/GenBank/DDBJ whole genome shotgun (WGS) entry which is preliminary data.</text>
</comment>
<comment type="cofactor">
    <cofactor evidence="1">
        <name>pyridoxal 5'-phosphate</name>
        <dbReference type="ChEBI" id="CHEBI:597326"/>
    </cofactor>
</comment>
<proteinExistence type="inferred from homology"/>
<dbReference type="GO" id="GO:0034011">
    <property type="term" value="F:L-cysteate sulfo-lyase activity"/>
    <property type="evidence" value="ECO:0007669"/>
    <property type="project" value="UniProtKB-EC"/>
</dbReference>
<dbReference type="EC" id="4.4.1.15" evidence="7"/>
<dbReference type="PANTHER" id="PTHR43780:SF2">
    <property type="entry name" value="1-AMINOCYCLOPROPANE-1-CARBOXYLATE DEAMINASE-RELATED"/>
    <property type="match status" value="1"/>
</dbReference>
<evidence type="ECO:0000259" key="6">
    <source>
        <dbReference type="Pfam" id="PF00291"/>
    </source>
</evidence>
<evidence type="ECO:0000256" key="5">
    <source>
        <dbReference type="PIRSR" id="PIRSR006278-2"/>
    </source>
</evidence>
<protein>
    <submittedName>
        <fullName evidence="7">D-cysteine desulfhydrase/L-cysteate sulfo-lyase</fullName>
        <ecNumber evidence="7">4.4.1.15</ecNumber>
        <ecNumber evidence="7">4.4.1.25</ecNumber>
    </submittedName>
</protein>
<reference evidence="7 8" key="1">
    <citation type="submission" date="2020-08" db="EMBL/GenBank/DDBJ databases">
        <title>Genomic Encyclopedia of Type Strains, Phase III (KMG-III): the genomes of soil and plant-associated and newly described type strains.</title>
        <authorList>
            <person name="Whitman W."/>
        </authorList>
    </citation>
    <scope>NUCLEOTIDE SEQUENCE [LARGE SCALE GENOMIC DNA]</scope>
    <source>
        <strain evidence="7 8">CECT 8803</strain>
    </source>
</reference>
<evidence type="ECO:0000256" key="4">
    <source>
        <dbReference type="PIRSR" id="PIRSR006278-1"/>
    </source>
</evidence>
<dbReference type="RefSeq" id="WP_183416007.1">
    <property type="nucleotide sequence ID" value="NZ_JACHXA010000003.1"/>
</dbReference>
<dbReference type="InterPro" id="IPR036052">
    <property type="entry name" value="TrpB-like_PALP_sf"/>
</dbReference>
<keyword evidence="7" id="KW-0456">Lyase</keyword>
<dbReference type="EC" id="4.4.1.25" evidence="7"/>
<gene>
    <name evidence="7" type="ORF">FHR98_001491</name>
</gene>
<feature type="active site" description="Nucleophile" evidence="4">
    <location>
        <position position="86"/>
    </location>
</feature>
<dbReference type="Gene3D" id="3.40.50.1100">
    <property type="match status" value="2"/>
</dbReference>
<keyword evidence="8" id="KW-1185">Reference proteome</keyword>
<evidence type="ECO:0000313" key="7">
    <source>
        <dbReference type="EMBL" id="MBB3065212.1"/>
    </source>
</evidence>
<keyword evidence="3 5" id="KW-0663">Pyridoxal phosphate</keyword>
<dbReference type="EMBL" id="JACHXA010000003">
    <property type="protein sequence ID" value="MBB3065212.1"/>
    <property type="molecule type" value="Genomic_DNA"/>
</dbReference>
<dbReference type="GO" id="GO:0019148">
    <property type="term" value="F:D-cysteine desulfhydrase activity"/>
    <property type="evidence" value="ECO:0007669"/>
    <property type="project" value="UniProtKB-EC"/>
</dbReference>
<name>A0A839SRV6_9PROT</name>
<evidence type="ECO:0000256" key="2">
    <source>
        <dbReference type="ARBA" id="ARBA00008639"/>
    </source>
</evidence>
<dbReference type="AlphaFoldDB" id="A0A839SRV6"/>
<evidence type="ECO:0000313" key="8">
    <source>
        <dbReference type="Proteomes" id="UP000581135"/>
    </source>
</evidence>
<evidence type="ECO:0000256" key="1">
    <source>
        <dbReference type="ARBA" id="ARBA00001933"/>
    </source>
</evidence>
<dbReference type="PANTHER" id="PTHR43780">
    <property type="entry name" value="1-AMINOCYCLOPROPANE-1-CARBOXYLATE DEAMINASE-RELATED"/>
    <property type="match status" value="1"/>
</dbReference>
<dbReference type="InterPro" id="IPR027278">
    <property type="entry name" value="ACCD_DCysDesulf"/>
</dbReference>
<evidence type="ECO:0000256" key="3">
    <source>
        <dbReference type="ARBA" id="ARBA00022898"/>
    </source>
</evidence>
<dbReference type="InterPro" id="IPR001926">
    <property type="entry name" value="TrpB-like_PALP"/>
</dbReference>
<dbReference type="Pfam" id="PF00291">
    <property type="entry name" value="PALP"/>
    <property type="match status" value="1"/>
</dbReference>
<feature type="modified residue" description="N6-(pyridoxal phosphate)lysine" evidence="5">
    <location>
        <position position="59"/>
    </location>
</feature>